<evidence type="ECO:0000313" key="2">
    <source>
        <dbReference type="Proteomes" id="UP000276587"/>
    </source>
</evidence>
<accession>A0A3M4A9X0</accession>
<organism evidence="1 2">
    <name type="scientific">Pseudomonas marginalis pv. marginalis</name>
    <dbReference type="NCBI Taxonomy" id="97473"/>
    <lineage>
        <taxon>Bacteria</taxon>
        <taxon>Pseudomonadati</taxon>
        <taxon>Pseudomonadota</taxon>
        <taxon>Gammaproteobacteria</taxon>
        <taxon>Pseudomonadales</taxon>
        <taxon>Pseudomonadaceae</taxon>
        <taxon>Pseudomonas</taxon>
    </lineage>
</organism>
<keyword evidence="2" id="KW-1185">Reference proteome</keyword>
<reference evidence="1 2" key="1">
    <citation type="submission" date="2018-08" db="EMBL/GenBank/DDBJ databases">
        <title>Recombination of ecologically and evolutionarily significant loci maintains genetic cohesion in the Pseudomonas syringae species complex.</title>
        <authorList>
            <person name="Dillon M."/>
            <person name="Thakur S."/>
            <person name="Almeida R.N.D."/>
            <person name="Weir B.S."/>
            <person name="Guttman D.S."/>
        </authorList>
    </citation>
    <scope>NUCLEOTIDE SEQUENCE [LARGE SCALE GENOMIC DNA]</scope>
    <source>
        <strain evidence="1 2">ICMP 3555</strain>
    </source>
</reference>
<name>A0A3M4A9X0_PSEMA</name>
<dbReference type="AlphaFoldDB" id="A0A3M4A9X0"/>
<comment type="caution">
    <text evidence="1">The sequence shown here is derived from an EMBL/GenBank/DDBJ whole genome shotgun (WGS) entry which is preliminary data.</text>
</comment>
<dbReference type="EMBL" id="RBQF01000310">
    <property type="protein sequence ID" value="RMP03637.1"/>
    <property type="molecule type" value="Genomic_DNA"/>
</dbReference>
<gene>
    <name evidence="1" type="ORF">ALQ29_200016</name>
</gene>
<protein>
    <submittedName>
        <fullName evidence="1">Uncharacterized protein</fullName>
    </submittedName>
</protein>
<proteinExistence type="predicted"/>
<sequence length="63" mass="7513">MIPEVQCYLQDVTNERKIKTLPVVRFPVDEPKLIRFFTYLKSSISYLLKVSVRTNRMIPQQLK</sequence>
<evidence type="ECO:0000313" key="1">
    <source>
        <dbReference type="EMBL" id="RMP03637.1"/>
    </source>
</evidence>
<dbReference type="Proteomes" id="UP000276587">
    <property type="component" value="Unassembled WGS sequence"/>
</dbReference>